<name>L1IZ75_GUITC</name>
<sequence length="232" mass="25825">MQFAEIPFISNIWPVIKSEGGFPQGSTKNQGKYSMSDLEITRTYEETKQRIRARFASEDHFHDSSVLYEVKMQEILRGECKENFSEQKHGFIEEDDSSDALSQESTPDGSCTVLMTLETARDKAPVVDLQIVSASEAVVEDADLEDFNEPLDDREGEVVPDSLNGSALVHFAGVCEDEAALVHFAGVCEDEASQACCNLSHEELMRNIDEALINNELAIAECQFEIRRSCCA</sequence>
<proteinExistence type="predicted"/>
<keyword evidence="3" id="KW-1185">Reference proteome</keyword>
<dbReference type="EnsemblProtists" id="EKX41546">
    <property type="protein sequence ID" value="EKX41546"/>
    <property type="gene ID" value="GUITHDRAFT_141814"/>
</dbReference>
<dbReference type="RefSeq" id="XP_005828526.1">
    <property type="nucleotide sequence ID" value="XM_005828469.1"/>
</dbReference>
<protein>
    <submittedName>
        <fullName evidence="1 2">Uncharacterized protein</fullName>
    </submittedName>
</protein>
<evidence type="ECO:0000313" key="2">
    <source>
        <dbReference type="EnsemblProtists" id="EKX41546"/>
    </source>
</evidence>
<reference evidence="2" key="3">
    <citation type="submission" date="2016-03" db="UniProtKB">
        <authorList>
            <consortium name="EnsemblProtists"/>
        </authorList>
    </citation>
    <scope>IDENTIFICATION</scope>
</reference>
<reference evidence="1 3" key="1">
    <citation type="journal article" date="2012" name="Nature">
        <title>Algal genomes reveal evolutionary mosaicism and the fate of nucleomorphs.</title>
        <authorList>
            <consortium name="DOE Joint Genome Institute"/>
            <person name="Curtis B.A."/>
            <person name="Tanifuji G."/>
            <person name="Burki F."/>
            <person name="Gruber A."/>
            <person name="Irimia M."/>
            <person name="Maruyama S."/>
            <person name="Arias M.C."/>
            <person name="Ball S.G."/>
            <person name="Gile G.H."/>
            <person name="Hirakawa Y."/>
            <person name="Hopkins J.F."/>
            <person name="Kuo A."/>
            <person name="Rensing S.A."/>
            <person name="Schmutz J."/>
            <person name="Symeonidi A."/>
            <person name="Elias M."/>
            <person name="Eveleigh R.J."/>
            <person name="Herman E.K."/>
            <person name="Klute M.J."/>
            <person name="Nakayama T."/>
            <person name="Obornik M."/>
            <person name="Reyes-Prieto A."/>
            <person name="Armbrust E.V."/>
            <person name="Aves S.J."/>
            <person name="Beiko R.G."/>
            <person name="Coutinho P."/>
            <person name="Dacks J.B."/>
            <person name="Durnford D.G."/>
            <person name="Fast N.M."/>
            <person name="Green B.R."/>
            <person name="Grisdale C.J."/>
            <person name="Hempel F."/>
            <person name="Henrissat B."/>
            <person name="Hoppner M.P."/>
            <person name="Ishida K."/>
            <person name="Kim E."/>
            <person name="Koreny L."/>
            <person name="Kroth P.G."/>
            <person name="Liu Y."/>
            <person name="Malik S.B."/>
            <person name="Maier U.G."/>
            <person name="McRose D."/>
            <person name="Mock T."/>
            <person name="Neilson J.A."/>
            <person name="Onodera N.T."/>
            <person name="Poole A.M."/>
            <person name="Pritham E.J."/>
            <person name="Richards T.A."/>
            <person name="Rocap G."/>
            <person name="Roy S.W."/>
            <person name="Sarai C."/>
            <person name="Schaack S."/>
            <person name="Shirato S."/>
            <person name="Slamovits C.H."/>
            <person name="Spencer D.F."/>
            <person name="Suzuki S."/>
            <person name="Worden A.Z."/>
            <person name="Zauner S."/>
            <person name="Barry K."/>
            <person name="Bell C."/>
            <person name="Bharti A.K."/>
            <person name="Crow J.A."/>
            <person name="Grimwood J."/>
            <person name="Kramer R."/>
            <person name="Lindquist E."/>
            <person name="Lucas S."/>
            <person name="Salamov A."/>
            <person name="McFadden G.I."/>
            <person name="Lane C.E."/>
            <person name="Keeling P.J."/>
            <person name="Gray M.W."/>
            <person name="Grigoriev I.V."/>
            <person name="Archibald J.M."/>
        </authorList>
    </citation>
    <scope>NUCLEOTIDE SEQUENCE</scope>
    <source>
        <strain evidence="1 3">CCMP2712</strain>
    </source>
</reference>
<dbReference type="KEGG" id="gtt:GUITHDRAFT_141814"/>
<dbReference type="GeneID" id="17298318"/>
<evidence type="ECO:0000313" key="3">
    <source>
        <dbReference type="Proteomes" id="UP000011087"/>
    </source>
</evidence>
<dbReference type="EMBL" id="JH993022">
    <property type="protein sequence ID" value="EKX41546.1"/>
    <property type="molecule type" value="Genomic_DNA"/>
</dbReference>
<evidence type="ECO:0000313" key="1">
    <source>
        <dbReference type="EMBL" id="EKX41546.1"/>
    </source>
</evidence>
<reference evidence="3" key="2">
    <citation type="submission" date="2012-11" db="EMBL/GenBank/DDBJ databases">
        <authorList>
            <person name="Kuo A."/>
            <person name="Curtis B.A."/>
            <person name="Tanifuji G."/>
            <person name="Burki F."/>
            <person name="Gruber A."/>
            <person name="Irimia M."/>
            <person name="Maruyama S."/>
            <person name="Arias M.C."/>
            <person name="Ball S.G."/>
            <person name="Gile G.H."/>
            <person name="Hirakawa Y."/>
            <person name="Hopkins J.F."/>
            <person name="Rensing S.A."/>
            <person name="Schmutz J."/>
            <person name="Symeonidi A."/>
            <person name="Elias M."/>
            <person name="Eveleigh R.J."/>
            <person name="Herman E.K."/>
            <person name="Klute M.J."/>
            <person name="Nakayama T."/>
            <person name="Obornik M."/>
            <person name="Reyes-Prieto A."/>
            <person name="Armbrust E.V."/>
            <person name="Aves S.J."/>
            <person name="Beiko R.G."/>
            <person name="Coutinho P."/>
            <person name="Dacks J.B."/>
            <person name="Durnford D.G."/>
            <person name="Fast N.M."/>
            <person name="Green B.R."/>
            <person name="Grisdale C."/>
            <person name="Hempe F."/>
            <person name="Henrissat B."/>
            <person name="Hoppner M.P."/>
            <person name="Ishida K.-I."/>
            <person name="Kim E."/>
            <person name="Koreny L."/>
            <person name="Kroth P.G."/>
            <person name="Liu Y."/>
            <person name="Malik S.-B."/>
            <person name="Maier U.G."/>
            <person name="McRose D."/>
            <person name="Mock T."/>
            <person name="Neilson J.A."/>
            <person name="Onodera N.T."/>
            <person name="Poole A.M."/>
            <person name="Pritham E.J."/>
            <person name="Richards T.A."/>
            <person name="Rocap G."/>
            <person name="Roy S.W."/>
            <person name="Sarai C."/>
            <person name="Schaack S."/>
            <person name="Shirato S."/>
            <person name="Slamovits C.H."/>
            <person name="Spencer D.F."/>
            <person name="Suzuki S."/>
            <person name="Worden A.Z."/>
            <person name="Zauner S."/>
            <person name="Barry K."/>
            <person name="Bell C."/>
            <person name="Bharti A.K."/>
            <person name="Crow J.A."/>
            <person name="Grimwood J."/>
            <person name="Kramer R."/>
            <person name="Lindquist E."/>
            <person name="Lucas S."/>
            <person name="Salamov A."/>
            <person name="McFadden G.I."/>
            <person name="Lane C.E."/>
            <person name="Keeling P.J."/>
            <person name="Gray M.W."/>
            <person name="Grigoriev I.V."/>
            <person name="Archibald J.M."/>
        </authorList>
    </citation>
    <scope>NUCLEOTIDE SEQUENCE</scope>
    <source>
        <strain evidence="3">CCMP2712</strain>
    </source>
</reference>
<organism evidence="1">
    <name type="scientific">Guillardia theta (strain CCMP2712)</name>
    <name type="common">Cryptophyte</name>
    <dbReference type="NCBI Taxonomy" id="905079"/>
    <lineage>
        <taxon>Eukaryota</taxon>
        <taxon>Cryptophyceae</taxon>
        <taxon>Pyrenomonadales</taxon>
        <taxon>Geminigeraceae</taxon>
        <taxon>Guillardia</taxon>
    </lineage>
</organism>
<gene>
    <name evidence="1" type="ORF">GUITHDRAFT_141814</name>
</gene>
<dbReference type="HOGENOM" id="CLU_1196805_0_0_1"/>
<dbReference type="Proteomes" id="UP000011087">
    <property type="component" value="Unassembled WGS sequence"/>
</dbReference>
<accession>L1IZ75</accession>
<dbReference type="PaxDb" id="55529-EKX41546"/>
<dbReference type="AlphaFoldDB" id="L1IZ75"/>